<proteinExistence type="predicted"/>
<dbReference type="RefSeq" id="WP_378073689.1">
    <property type="nucleotide sequence ID" value="NZ_JBHSBL010000045.1"/>
</dbReference>
<evidence type="ECO:0000313" key="2">
    <source>
        <dbReference type="EMBL" id="MFC4072795.1"/>
    </source>
</evidence>
<dbReference type="EMBL" id="JBHSBL010000045">
    <property type="protein sequence ID" value="MFC4072795.1"/>
    <property type="molecule type" value="Genomic_DNA"/>
</dbReference>
<reference evidence="3" key="1">
    <citation type="journal article" date="2019" name="Int. J. Syst. Evol. Microbiol.">
        <title>The Global Catalogue of Microorganisms (GCM) 10K type strain sequencing project: providing services to taxonomists for standard genome sequencing and annotation.</title>
        <authorList>
            <consortium name="The Broad Institute Genomics Platform"/>
            <consortium name="The Broad Institute Genome Sequencing Center for Infectious Disease"/>
            <person name="Wu L."/>
            <person name="Ma J."/>
        </authorList>
    </citation>
    <scope>NUCLEOTIDE SEQUENCE [LARGE SCALE GENOMIC DNA]</scope>
    <source>
        <strain evidence="3">TBRC 5832</strain>
    </source>
</reference>
<feature type="transmembrane region" description="Helical" evidence="1">
    <location>
        <begin position="14"/>
        <end position="36"/>
    </location>
</feature>
<organism evidence="2 3">
    <name type="scientific">Actinoplanes subglobosus</name>
    <dbReference type="NCBI Taxonomy" id="1547892"/>
    <lineage>
        <taxon>Bacteria</taxon>
        <taxon>Bacillati</taxon>
        <taxon>Actinomycetota</taxon>
        <taxon>Actinomycetes</taxon>
        <taxon>Micromonosporales</taxon>
        <taxon>Micromonosporaceae</taxon>
        <taxon>Actinoplanes</taxon>
    </lineage>
</organism>
<name>A0ABV8JGF6_9ACTN</name>
<sequence>MTPLDDHSQRRQPLFFPVVIATALLAIIGMIGGYLLSERHGSKPVPVSGPTLLPAGQECLWQTQEMGAQAGATGTLRQVLRVRTESRTVAWICQDEVGRLYYHANKGGPEATWVENKTALFLTGVQHDDAGNFWVTAVDGAIFRVNKYQLVVEHGDGEVEEQDVVPE</sequence>
<gene>
    <name evidence="2" type="ORF">ACFO0C_48350</name>
</gene>
<keyword evidence="1" id="KW-0472">Membrane</keyword>
<dbReference type="Proteomes" id="UP001595867">
    <property type="component" value="Unassembled WGS sequence"/>
</dbReference>
<protein>
    <submittedName>
        <fullName evidence="2">Uncharacterized protein</fullName>
    </submittedName>
</protein>
<evidence type="ECO:0000256" key="1">
    <source>
        <dbReference type="SAM" id="Phobius"/>
    </source>
</evidence>
<keyword evidence="3" id="KW-1185">Reference proteome</keyword>
<keyword evidence="1" id="KW-1133">Transmembrane helix</keyword>
<keyword evidence="1" id="KW-0812">Transmembrane</keyword>
<accession>A0ABV8JGF6</accession>
<comment type="caution">
    <text evidence="2">The sequence shown here is derived from an EMBL/GenBank/DDBJ whole genome shotgun (WGS) entry which is preliminary data.</text>
</comment>
<evidence type="ECO:0000313" key="3">
    <source>
        <dbReference type="Proteomes" id="UP001595867"/>
    </source>
</evidence>